<dbReference type="GO" id="GO:0019632">
    <property type="term" value="P:shikimate metabolic process"/>
    <property type="evidence" value="ECO:0007669"/>
    <property type="project" value="TreeGrafter"/>
</dbReference>
<evidence type="ECO:0000256" key="1">
    <source>
        <dbReference type="ARBA" id="ARBA00004871"/>
    </source>
</evidence>
<keyword evidence="3" id="KW-0028">Amino-acid biosynthesis</keyword>
<dbReference type="Gene3D" id="3.40.50.720">
    <property type="entry name" value="NAD(P)-binding Rossmann-like Domain"/>
    <property type="match status" value="1"/>
</dbReference>
<dbReference type="SUPFAM" id="SSF53223">
    <property type="entry name" value="Aminoacid dehydrogenase-like, N-terminal domain"/>
    <property type="match status" value="1"/>
</dbReference>
<reference evidence="6 7" key="1">
    <citation type="submission" date="2024-05" db="EMBL/GenBank/DDBJ databases">
        <title>Genome sequence of Ponticoccus litoralis KCCM 90028.</title>
        <authorList>
            <person name="Kim J.M."/>
            <person name="Lee J.K."/>
            <person name="Choi B.J."/>
            <person name="Bayburt H."/>
            <person name="Baek J.H."/>
            <person name="Jeon C.O."/>
        </authorList>
    </citation>
    <scope>NUCLEOTIDE SEQUENCE [LARGE SCALE GENOMIC DNA]</scope>
    <source>
        <strain evidence="6 7">KCCM 90028</strain>
    </source>
</reference>
<dbReference type="EMBL" id="JBDNCH010000004">
    <property type="protein sequence ID" value="MEN9063249.1"/>
    <property type="molecule type" value="Genomic_DNA"/>
</dbReference>
<dbReference type="RefSeq" id="WP_347168348.1">
    <property type="nucleotide sequence ID" value="NZ_JBDNCH010000004.1"/>
</dbReference>
<evidence type="ECO:0000259" key="5">
    <source>
        <dbReference type="Pfam" id="PF08501"/>
    </source>
</evidence>
<dbReference type="Proteomes" id="UP001428774">
    <property type="component" value="Unassembled WGS sequence"/>
</dbReference>
<dbReference type="InterPro" id="IPR013708">
    <property type="entry name" value="Shikimate_DH-bd_N"/>
</dbReference>
<keyword evidence="7" id="KW-1185">Reference proteome</keyword>
<dbReference type="GO" id="GO:0009423">
    <property type="term" value="P:chorismate biosynthetic process"/>
    <property type="evidence" value="ECO:0007669"/>
    <property type="project" value="TreeGrafter"/>
</dbReference>
<dbReference type="PANTHER" id="PTHR21089">
    <property type="entry name" value="SHIKIMATE DEHYDROGENASE"/>
    <property type="match status" value="1"/>
</dbReference>
<name>A0AAW9SEH4_9RHOB</name>
<keyword evidence="2" id="KW-0560">Oxidoreductase</keyword>
<dbReference type="AlphaFoldDB" id="A0AAW9SEH4"/>
<keyword evidence="3" id="KW-0057">Aromatic amino acid biosynthesis</keyword>
<dbReference type="PANTHER" id="PTHR21089:SF1">
    <property type="entry name" value="BIFUNCTIONAL 3-DEHYDROQUINATE DEHYDRATASE_SHIKIMATE DEHYDROGENASE, CHLOROPLASTIC"/>
    <property type="match status" value="1"/>
</dbReference>
<dbReference type="InterPro" id="IPR046346">
    <property type="entry name" value="Aminoacid_DH-like_N_sf"/>
</dbReference>
<organism evidence="6 7">
    <name type="scientific">Ponticoccus litoralis</name>
    <dbReference type="NCBI Taxonomy" id="422297"/>
    <lineage>
        <taxon>Bacteria</taxon>
        <taxon>Pseudomonadati</taxon>
        <taxon>Pseudomonadota</taxon>
        <taxon>Alphaproteobacteria</taxon>
        <taxon>Rhodobacterales</taxon>
        <taxon>Roseobacteraceae</taxon>
        <taxon>Ponticoccus</taxon>
    </lineage>
</organism>
<proteinExistence type="predicted"/>
<dbReference type="Pfam" id="PF08501">
    <property type="entry name" value="Shikimate_dh_N"/>
    <property type="match status" value="1"/>
</dbReference>
<dbReference type="GO" id="GO:0050661">
    <property type="term" value="F:NADP binding"/>
    <property type="evidence" value="ECO:0007669"/>
    <property type="project" value="TreeGrafter"/>
</dbReference>
<evidence type="ECO:0000313" key="7">
    <source>
        <dbReference type="Proteomes" id="UP001428774"/>
    </source>
</evidence>
<evidence type="ECO:0000256" key="3">
    <source>
        <dbReference type="ARBA" id="ARBA00023141"/>
    </source>
</evidence>
<dbReference type="InterPro" id="IPR036291">
    <property type="entry name" value="NAD(P)-bd_dom_sf"/>
</dbReference>
<feature type="compositionally biased region" description="Basic and acidic residues" evidence="4">
    <location>
        <begin position="257"/>
        <end position="277"/>
    </location>
</feature>
<evidence type="ECO:0000256" key="2">
    <source>
        <dbReference type="ARBA" id="ARBA00023002"/>
    </source>
</evidence>
<evidence type="ECO:0000256" key="4">
    <source>
        <dbReference type="SAM" id="MobiDB-lite"/>
    </source>
</evidence>
<dbReference type="InterPro" id="IPR022893">
    <property type="entry name" value="Shikimate_DH_fam"/>
</dbReference>
<feature type="domain" description="Shikimate dehydrogenase substrate binding N-terminal" evidence="5">
    <location>
        <begin position="30"/>
        <end position="112"/>
    </location>
</feature>
<accession>A0AAW9SEH4</accession>
<dbReference type="GO" id="GO:0005829">
    <property type="term" value="C:cytosol"/>
    <property type="evidence" value="ECO:0007669"/>
    <property type="project" value="TreeGrafter"/>
</dbReference>
<dbReference type="GO" id="GO:0004764">
    <property type="term" value="F:shikimate 3-dehydrogenase (NADP+) activity"/>
    <property type="evidence" value="ECO:0007669"/>
    <property type="project" value="InterPro"/>
</dbReference>
<evidence type="ECO:0000313" key="6">
    <source>
        <dbReference type="EMBL" id="MEN9063249.1"/>
    </source>
</evidence>
<protein>
    <submittedName>
        <fullName evidence="6">Shikimate dehydrogenase</fullName>
    </submittedName>
</protein>
<dbReference type="GO" id="GO:0009073">
    <property type="term" value="P:aromatic amino acid family biosynthetic process"/>
    <property type="evidence" value="ECO:0007669"/>
    <property type="project" value="UniProtKB-KW"/>
</dbReference>
<gene>
    <name evidence="6" type="ORF">ABFB10_21920</name>
</gene>
<sequence length="293" mass="30329">MDRIRGRAAGAVASMTGMAISGKTRFVLMLGDPIVQVKAPAGFAAWARDTGTDAVMLPVAVPEAALPATLEALRGWRNCLGAVVTCPHKQAVARLVDSVSPAVGLTGACNVVRRTADGQLHGEMTDGLGFVAALRANGFDPAGRDVQLVGAGGAGAAIALALAESGARLVITDRDRARQTALLDRLAAQGQVLSARPEDFSAALVCNATPVGMNGDTAHPWPLEDLPRDCFVADIVPEPARDAVDRRGARPGAPGSDRPRDGGRADAGHRRYPDGASRRRRGLKARAGLRSGT</sequence>
<comment type="caution">
    <text evidence="6">The sequence shown here is derived from an EMBL/GenBank/DDBJ whole genome shotgun (WGS) entry which is preliminary data.</text>
</comment>
<dbReference type="SUPFAM" id="SSF51735">
    <property type="entry name" value="NAD(P)-binding Rossmann-fold domains"/>
    <property type="match status" value="1"/>
</dbReference>
<feature type="region of interest" description="Disordered" evidence="4">
    <location>
        <begin position="241"/>
        <end position="293"/>
    </location>
</feature>
<dbReference type="Gene3D" id="3.40.50.10860">
    <property type="entry name" value="Leucine Dehydrogenase, chain A, domain 1"/>
    <property type="match status" value="1"/>
</dbReference>
<comment type="pathway">
    <text evidence="1">Metabolic intermediate biosynthesis; chorismate biosynthesis; chorismate from D-erythrose 4-phosphate and phosphoenolpyruvate: step 4/7.</text>
</comment>